<evidence type="ECO:0000256" key="2">
    <source>
        <dbReference type="ARBA" id="ARBA00022723"/>
    </source>
</evidence>
<dbReference type="SMART" id="SM00066">
    <property type="entry name" value="GAL4"/>
    <property type="match status" value="1"/>
</dbReference>
<keyword evidence="3" id="KW-0805">Transcription regulation</keyword>
<evidence type="ECO:0000256" key="3">
    <source>
        <dbReference type="ARBA" id="ARBA00023015"/>
    </source>
</evidence>
<protein>
    <recommendedName>
        <fullName evidence="8">Zn(2)-C6 fungal-type domain-containing protein</fullName>
    </recommendedName>
</protein>
<evidence type="ECO:0000256" key="1">
    <source>
        <dbReference type="ARBA" id="ARBA00004123"/>
    </source>
</evidence>
<dbReference type="PROSITE" id="PS00463">
    <property type="entry name" value="ZN2_CY6_FUNGAL_1"/>
    <property type="match status" value="1"/>
</dbReference>
<organism evidence="9 10">
    <name type="scientific">Aspergillus cavernicola</name>
    <dbReference type="NCBI Taxonomy" id="176166"/>
    <lineage>
        <taxon>Eukaryota</taxon>
        <taxon>Fungi</taxon>
        <taxon>Dikarya</taxon>
        <taxon>Ascomycota</taxon>
        <taxon>Pezizomycotina</taxon>
        <taxon>Eurotiomycetes</taxon>
        <taxon>Eurotiomycetidae</taxon>
        <taxon>Eurotiales</taxon>
        <taxon>Aspergillaceae</taxon>
        <taxon>Aspergillus</taxon>
        <taxon>Aspergillus subgen. Nidulantes</taxon>
    </lineage>
</organism>
<dbReference type="SMART" id="SM00906">
    <property type="entry name" value="Fungal_trans"/>
    <property type="match status" value="1"/>
</dbReference>
<evidence type="ECO:0000259" key="8">
    <source>
        <dbReference type="PROSITE" id="PS50048"/>
    </source>
</evidence>
<feature type="region of interest" description="Disordered" evidence="7">
    <location>
        <begin position="165"/>
        <end position="189"/>
    </location>
</feature>
<dbReference type="Pfam" id="PF00172">
    <property type="entry name" value="Zn_clus"/>
    <property type="match status" value="1"/>
</dbReference>
<evidence type="ECO:0000313" key="10">
    <source>
        <dbReference type="Proteomes" id="UP001610335"/>
    </source>
</evidence>
<gene>
    <name evidence="9" type="ORF">BDW59DRAFT_159027</name>
</gene>
<dbReference type="InterPro" id="IPR050613">
    <property type="entry name" value="Sec_Metabolite_Reg"/>
</dbReference>
<evidence type="ECO:0000313" key="9">
    <source>
        <dbReference type="EMBL" id="KAL2829436.1"/>
    </source>
</evidence>
<comment type="subcellular location">
    <subcellularLocation>
        <location evidence="1">Nucleus</location>
    </subcellularLocation>
</comment>
<keyword evidence="6" id="KW-0539">Nucleus</keyword>
<evidence type="ECO:0000256" key="7">
    <source>
        <dbReference type="SAM" id="MobiDB-lite"/>
    </source>
</evidence>
<dbReference type="InterPro" id="IPR001138">
    <property type="entry name" value="Zn2Cys6_DnaBD"/>
</dbReference>
<feature type="region of interest" description="Disordered" evidence="7">
    <location>
        <begin position="91"/>
        <end position="119"/>
    </location>
</feature>
<dbReference type="PANTHER" id="PTHR31001:SF76">
    <property type="entry name" value="ZN(2)-C6 FUNGAL-TYPE DOMAIN-CONTAINING PROTEIN"/>
    <property type="match status" value="1"/>
</dbReference>
<evidence type="ECO:0000256" key="4">
    <source>
        <dbReference type="ARBA" id="ARBA00023125"/>
    </source>
</evidence>
<dbReference type="CDD" id="cd00067">
    <property type="entry name" value="GAL4"/>
    <property type="match status" value="1"/>
</dbReference>
<feature type="compositionally biased region" description="Polar residues" evidence="7">
    <location>
        <begin position="91"/>
        <end position="114"/>
    </location>
</feature>
<dbReference type="CDD" id="cd12148">
    <property type="entry name" value="fungal_TF_MHR"/>
    <property type="match status" value="1"/>
</dbReference>
<dbReference type="PANTHER" id="PTHR31001">
    <property type="entry name" value="UNCHARACTERIZED TRANSCRIPTIONAL REGULATORY PROTEIN"/>
    <property type="match status" value="1"/>
</dbReference>
<evidence type="ECO:0000256" key="6">
    <source>
        <dbReference type="ARBA" id="ARBA00023242"/>
    </source>
</evidence>
<dbReference type="PROSITE" id="PS50048">
    <property type="entry name" value="ZN2_CY6_FUNGAL_2"/>
    <property type="match status" value="1"/>
</dbReference>
<dbReference type="Pfam" id="PF04082">
    <property type="entry name" value="Fungal_trans"/>
    <property type="match status" value="1"/>
</dbReference>
<keyword evidence="4" id="KW-0238">DNA-binding</keyword>
<dbReference type="InterPro" id="IPR007219">
    <property type="entry name" value="XnlR_reg_dom"/>
</dbReference>
<feature type="region of interest" description="Disordered" evidence="7">
    <location>
        <begin position="39"/>
        <end position="64"/>
    </location>
</feature>
<keyword evidence="5" id="KW-0804">Transcription</keyword>
<reference evidence="9 10" key="1">
    <citation type="submission" date="2024-07" db="EMBL/GenBank/DDBJ databases">
        <title>Section-level genome sequencing and comparative genomics of Aspergillus sections Usti and Cavernicolus.</title>
        <authorList>
            <consortium name="Lawrence Berkeley National Laboratory"/>
            <person name="Nybo J.L."/>
            <person name="Vesth T.C."/>
            <person name="Theobald S."/>
            <person name="Frisvad J.C."/>
            <person name="Larsen T.O."/>
            <person name="Kjaerboelling I."/>
            <person name="Rothschild-Mancinelli K."/>
            <person name="Lyhne E.K."/>
            <person name="Kogle M.E."/>
            <person name="Barry K."/>
            <person name="Clum A."/>
            <person name="Na H."/>
            <person name="Ledsgaard L."/>
            <person name="Lin J."/>
            <person name="Lipzen A."/>
            <person name="Kuo A."/>
            <person name="Riley R."/>
            <person name="Mondo S."/>
            <person name="LaButti K."/>
            <person name="Haridas S."/>
            <person name="Pangalinan J."/>
            <person name="Salamov A.A."/>
            <person name="Simmons B.A."/>
            <person name="Magnuson J.K."/>
            <person name="Chen J."/>
            <person name="Drula E."/>
            <person name="Henrissat B."/>
            <person name="Wiebenga A."/>
            <person name="Lubbers R.J."/>
            <person name="Gomes A.C."/>
            <person name="Makela M.R."/>
            <person name="Stajich J."/>
            <person name="Grigoriev I.V."/>
            <person name="Mortensen U.H."/>
            <person name="De vries R.P."/>
            <person name="Baker S.E."/>
            <person name="Andersen M.R."/>
        </authorList>
    </citation>
    <scope>NUCLEOTIDE SEQUENCE [LARGE SCALE GENOMIC DNA]</scope>
    <source>
        <strain evidence="9 10">CBS 600.67</strain>
    </source>
</reference>
<keyword evidence="10" id="KW-1185">Reference proteome</keyword>
<comment type="caution">
    <text evidence="9">The sequence shown here is derived from an EMBL/GenBank/DDBJ whole genome shotgun (WGS) entry which is preliminary data.</text>
</comment>
<sequence>MNASIQRRRLACAECTRMKVKCDKVVPCRNCMRRGTSCYRNPQRSSYPPATPVSRSQVHDESSAGGLQLEGNITSCIQELQATLRAVRQGKSSAPNFNGSTVSLPPSPAQQSARVEQAESEVIETSLPETIPASSGPSKEAAEVEDAATILEFLAWGRRKVQAYDDLDRDPNGGQGQSPGDVALDDSLNHDETSPLRLTVDSSSLTVLQLLLPEPHTLLQIIKYHCDCLLWYHTSFHALVFQKELSDFLHRHNSHIDDANVDLQWVALLFAVLAGSMACAPPAVAHSWGFRDQERCTIARRWFKAALICLHRADYSSNHSIYAVECVATMTISAHMLGHSNSHSVMLATAVRIAQTLGLHRLGSGAQDTPNNMVRKEIGRRVWTELCIQDWFSVPFSESYLIHLLDFNTATPQNCREEDMVSLPDDVPTSMTYHRLLYQIARLMPRLQDDLAQSNTLYTKYEHVLQYDTKMRTLASEHVPLWLKNTTPLDPSWPRYVPWARHCLTISSAHKIIMIHRKFLWPSFTNPAFSFTRKTCIAASKTIVRECKQVAEEDGPVLWIYHAFGVAASIILCLDLLFRSPSDTENQGHRDLVQDTVTILSRSETSMIAQRGVTILRLLCRVEQNRISSQGLVTTPMSPDEQQYALDIRKLVQAVCEQKCPGDVESRTPLVGGTHLGAQRREPLQAARQREQLGAGSHVVQSPDSSFAFQGRGRNADELLGNLLGPQARFEIHDSLEDILFLAQNCDTGYE</sequence>
<dbReference type="Proteomes" id="UP001610335">
    <property type="component" value="Unassembled WGS sequence"/>
</dbReference>
<feature type="compositionally biased region" description="Polar residues" evidence="7">
    <location>
        <begin position="39"/>
        <end position="56"/>
    </location>
</feature>
<name>A0ABR4IP26_9EURO</name>
<feature type="domain" description="Zn(2)-C6 fungal-type" evidence="8">
    <location>
        <begin position="11"/>
        <end position="38"/>
    </location>
</feature>
<keyword evidence="2" id="KW-0479">Metal-binding</keyword>
<evidence type="ECO:0000256" key="5">
    <source>
        <dbReference type="ARBA" id="ARBA00023163"/>
    </source>
</evidence>
<proteinExistence type="predicted"/>
<dbReference type="EMBL" id="JBFXLS010000016">
    <property type="protein sequence ID" value="KAL2829436.1"/>
    <property type="molecule type" value="Genomic_DNA"/>
</dbReference>
<accession>A0ABR4IP26</accession>
<dbReference type="InterPro" id="IPR036864">
    <property type="entry name" value="Zn2-C6_fun-type_DNA-bd_sf"/>
</dbReference>
<dbReference type="SUPFAM" id="SSF57701">
    <property type="entry name" value="Zn2/Cys6 DNA-binding domain"/>
    <property type="match status" value="1"/>
</dbReference>
<dbReference type="Gene3D" id="4.10.240.10">
    <property type="entry name" value="Zn(2)-C6 fungal-type DNA-binding domain"/>
    <property type="match status" value="1"/>
</dbReference>